<evidence type="ECO:0000313" key="3">
    <source>
        <dbReference type="Proteomes" id="UP001157006"/>
    </source>
</evidence>
<dbReference type="Pfam" id="PF08387">
    <property type="entry name" value="FBD"/>
    <property type="match status" value="1"/>
</dbReference>
<name>A0AAV1AR68_VICFA</name>
<dbReference type="InterPro" id="IPR050232">
    <property type="entry name" value="FBL13/AtMIF1-like"/>
</dbReference>
<proteinExistence type="predicted"/>
<dbReference type="Pfam" id="PF00646">
    <property type="entry name" value="F-box"/>
    <property type="match status" value="1"/>
</dbReference>
<keyword evidence="3" id="KW-1185">Reference proteome</keyword>
<dbReference type="PROSITE" id="PS50181">
    <property type="entry name" value="FBOX"/>
    <property type="match status" value="1"/>
</dbReference>
<protein>
    <recommendedName>
        <fullName evidence="1">F-box domain-containing protein</fullName>
    </recommendedName>
</protein>
<dbReference type="Gene3D" id="3.80.10.10">
    <property type="entry name" value="Ribonuclease Inhibitor"/>
    <property type="match status" value="1"/>
</dbReference>
<sequence length="376" mass="43761">MDDRISLLPNEILSHILSFLPTEDVYATTVLSKRWMHLPLLVPTLDINDQRFVQTRSKSYPNFVMMVCATLFAHMVPRYIENKIPITRVTISFYAGVETSLFIKSLTAVAERGMTHLELLVYLPHSPCFIFSFRTLVVLKLKEIMFHDFSTVVELASLKILRLFKVYFKKRQYLCELLNGCPNLEEFEAKDLTLLYGCGFLGDKVKFMKLSNLIRADINNLHPFYYVPPLTALSNVQFLRLEEVYDRGAFSNLTHLELVFAKMEVNWFMVYGMLNDCPNLQSFLFDKPQLLKPLYHRWFVPPIVPKCFSSQFRKCKITNYYRCELKFVKYIIKNSTSIQSVILHTPPSLDPFDKLEVLNELFSAVGCSSQCEIIFI</sequence>
<dbReference type="Proteomes" id="UP001157006">
    <property type="component" value="Chromosome 5"/>
</dbReference>
<dbReference type="InterPro" id="IPR053781">
    <property type="entry name" value="F-box_AtFBL13-like"/>
</dbReference>
<dbReference type="PANTHER" id="PTHR31900">
    <property type="entry name" value="F-BOX/RNI SUPERFAMILY PROTEIN-RELATED"/>
    <property type="match status" value="1"/>
</dbReference>
<accession>A0AAV1AR68</accession>
<dbReference type="SUPFAM" id="SSF81383">
    <property type="entry name" value="F-box domain"/>
    <property type="match status" value="1"/>
</dbReference>
<feature type="domain" description="F-box" evidence="1">
    <location>
        <begin position="2"/>
        <end position="55"/>
    </location>
</feature>
<dbReference type="AlphaFoldDB" id="A0AAV1AR68"/>
<dbReference type="SUPFAM" id="SSF52047">
    <property type="entry name" value="RNI-like"/>
    <property type="match status" value="1"/>
</dbReference>
<dbReference type="Gene3D" id="1.20.1280.50">
    <property type="match status" value="1"/>
</dbReference>
<dbReference type="InterPro" id="IPR032675">
    <property type="entry name" value="LRR_dom_sf"/>
</dbReference>
<dbReference type="EMBL" id="OX451740">
    <property type="protein sequence ID" value="CAI8612821.1"/>
    <property type="molecule type" value="Genomic_DNA"/>
</dbReference>
<reference evidence="2 3" key="1">
    <citation type="submission" date="2023-01" db="EMBL/GenBank/DDBJ databases">
        <authorList>
            <person name="Kreplak J."/>
        </authorList>
    </citation>
    <scope>NUCLEOTIDE SEQUENCE [LARGE SCALE GENOMIC DNA]</scope>
</reference>
<organism evidence="2 3">
    <name type="scientific">Vicia faba</name>
    <name type="common">Broad bean</name>
    <name type="synonym">Faba vulgaris</name>
    <dbReference type="NCBI Taxonomy" id="3906"/>
    <lineage>
        <taxon>Eukaryota</taxon>
        <taxon>Viridiplantae</taxon>
        <taxon>Streptophyta</taxon>
        <taxon>Embryophyta</taxon>
        <taxon>Tracheophyta</taxon>
        <taxon>Spermatophyta</taxon>
        <taxon>Magnoliopsida</taxon>
        <taxon>eudicotyledons</taxon>
        <taxon>Gunneridae</taxon>
        <taxon>Pentapetalae</taxon>
        <taxon>rosids</taxon>
        <taxon>fabids</taxon>
        <taxon>Fabales</taxon>
        <taxon>Fabaceae</taxon>
        <taxon>Papilionoideae</taxon>
        <taxon>50 kb inversion clade</taxon>
        <taxon>NPAAA clade</taxon>
        <taxon>Hologalegina</taxon>
        <taxon>IRL clade</taxon>
        <taxon>Fabeae</taxon>
        <taxon>Vicia</taxon>
    </lineage>
</organism>
<dbReference type="SMART" id="SM00579">
    <property type="entry name" value="FBD"/>
    <property type="match status" value="1"/>
</dbReference>
<evidence type="ECO:0000313" key="2">
    <source>
        <dbReference type="EMBL" id="CAI8612821.1"/>
    </source>
</evidence>
<dbReference type="CDD" id="cd22160">
    <property type="entry name" value="F-box_AtFBL13-like"/>
    <property type="match status" value="1"/>
</dbReference>
<dbReference type="InterPro" id="IPR001810">
    <property type="entry name" value="F-box_dom"/>
</dbReference>
<gene>
    <name evidence="2" type="ORF">VFH_V052640</name>
</gene>
<dbReference type="PANTHER" id="PTHR31900:SF34">
    <property type="entry name" value="EMB|CAB62440.1-RELATED"/>
    <property type="match status" value="1"/>
</dbReference>
<dbReference type="InterPro" id="IPR036047">
    <property type="entry name" value="F-box-like_dom_sf"/>
</dbReference>
<dbReference type="InterPro" id="IPR006566">
    <property type="entry name" value="FBD"/>
</dbReference>
<evidence type="ECO:0000259" key="1">
    <source>
        <dbReference type="PROSITE" id="PS50181"/>
    </source>
</evidence>